<dbReference type="RefSeq" id="WP_067631604.1">
    <property type="nucleotide sequence ID" value="NZ_CP013213.1"/>
</dbReference>
<dbReference type="Gene3D" id="1.10.10.10">
    <property type="entry name" value="Winged helix-like DNA-binding domain superfamily/Winged helix DNA-binding domain"/>
    <property type="match status" value="1"/>
</dbReference>
<dbReference type="InterPro" id="IPR000835">
    <property type="entry name" value="HTH_MarR-typ"/>
</dbReference>
<evidence type="ECO:0000313" key="3">
    <source>
        <dbReference type="Proteomes" id="UP000063781"/>
    </source>
</evidence>
<protein>
    <submittedName>
        <fullName evidence="2">MarR family transcriptional regulator</fullName>
    </submittedName>
</protein>
<dbReference type="InterPro" id="IPR036388">
    <property type="entry name" value="WH-like_DNA-bd_sf"/>
</dbReference>
<keyword evidence="3" id="KW-1185">Reference proteome</keyword>
<dbReference type="InterPro" id="IPR036390">
    <property type="entry name" value="WH_DNA-bd_sf"/>
</dbReference>
<dbReference type="EMBL" id="CP013213">
    <property type="protein sequence ID" value="AMC93131.1"/>
    <property type="molecule type" value="Genomic_DNA"/>
</dbReference>
<sequence>MDKYHYTSEQISLFCRMNIRLNKNLPIRSSETGLLIYLVKTDFEKTPKGVAQFFMFSKSMATNMVTSLVSKGYLEKIKSDIDKRSIQLTPTDKAIHLVNETYESIFDSIVSLRKKMGDVQFDTMIDLIATANSILTQGDN</sequence>
<dbReference type="KEGG" id="erl:AOC36_03825"/>
<evidence type="ECO:0000259" key="1">
    <source>
        <dbReference type="SMART" id="SM00347"/>
    </source>
</evidence>
<dbReference type="SMART" id="SM00347">
    <property type="entry name" value="HTH_MARR"/>
    <property type="match status" value="1"/>
</dbReference>
<dbReference type="GO" id="GO:0003700">
    <property type="term" value="F:DNA-binding transcription factor activity"/>
    <property type="evidence" value="ECO:0007669"/>
    <property type="project" value="InterPro"/>
</dbReference>
<dbReference type="OrthoDB" id="163346at2"/>
<feature type="domain" description="HTH marR-type" evidence="1">
    <location>
        <begin position="20"/>
        <end position="121"/>
    </location>
</feature>
<dbReference type="Proteomes" id="UP000063781">
    <property type="component" value="Chromosome"/>
</dbReference>
<dbReference type="STRING" id="1514105.AOC36_03825"/>
<proteinExistence type="predicted"/>
<name>A0A0X8GZ87_9FIRM</name>
<organism evidence="2 3">
    <name type="scientific">Erysipelothrix larvae</name>
    <dbReference type="NCBI Taxonomy" id="1514105"/>
    <lineage>
        <taxon>Bacteria</taxon>
        <taxon>Bacillati</taxon>
        <taxon>Bacillota</taxon>
        <taxon>Erysipelotrichia</taxon>
        <taxon>Erysipelotrichales</taxon>
        <taxon>Erysipelotrichaceae</taxon>
        <taxon>Erysipelothrix</taxon>
    </lineage>
</organism>
<gene>
    <name evidence="2" type="ORF">AOC36_03825</name>
</gene>
<dbReference type="AlphaFoldDB" id="A0A0X8GZ87"/>
<reference evidence="2 3" key="1">
    <citation type="submission" date="2015-10" db="EMBL/GenBank/DDBJ databases">
        <title>Erysipelothrix larvae sp. LV19 isolated from the larval gut of the rhinoceros beetle, Trypoxylus dichotomus.</title>
        <authorList>
            <person name="Lim S."/>
            <person name="Kim B.-C."/>
        </authorList>
    </citation>
    <scope>NUCLEOTIDE SEQUENCE [LARGE SCALE GENOMIC DNA]</scope>
    <source>
        <strain evidence="2 3">LV19</strain>
    </source>
</reference>
<evidence type="ECO:0000313" key="2">
    <source>
        <dbReference type="EMBL" id="AMC93131.1"/>
    </source>
</evidence>
<accession>A0A0X8GZ87</accession>
<dbReference type="SUPFAM" id="SSF46785">
    <property type="entry name" value="Winged helix' DNA-binding domain"/>
    <property type="match status" value="1"/>
</dbReference>